<sequence length="92" mass="10255">METSTSTSAYVTRNYKEVEEALFEWFLDAQGRNIPIKGPLLIKKANDFPFLSGSLQFSPGGGWVQRFKERHGVVYRAIVGEGAAVNQDMADN</sequence>
<dbReference type="Proteomes" id="UP000805193">
    <property type="component" value="Unassembled WGS sequence"/>
</dbReference>
<name>A0AC60PHC7_IXOPE</name>
<protein>
    <submittedName>
        <fullName evidence="1">Uncharacterized protein</fullName>
    </submittedName>
</protein>
<reference evidence="1 2" key="1">
    <citation type="journal article" date="2020" name="Cell">
        <title>Large-Scale Comparative Analyses of Tick Genomes Elucidate Their Genetic Diversity and Vector Capacities.</title>
        <authorList>
            <consortium name="Tick Genome and Microbiome Consortium (TIGMIC)"/>
            <person name="Jia N."/>
            <person name="Wang J."/>
            <person name="Shi W."/>
            <person name="Du L."/>
            <person name="Sun Y."/>
            <person name="Zhan W."/>
            <person name="Jiang J.F."/>
            <person name="Wang Q."/>
            <person name="Zhang B."/>
            <person name="Ji P."/>
            <person name="Bell-Sakyi L."/>
            <person name="Cui X.M."/>
            <person name="Yuan T.T."/>
            <person name="Jiang B.G."/>
            <person name="Yang W.F."/>
            <person name="Lam T.T."/>
            <person name="Chang Q.C."/>
            <person name="Ding S.J."/>
            <person name="Wang X.J."/>
            <person name="Zhu J.G."/>
            <person name="Ruan X.D."/>
            <person name="Zhao L."/>
            <person name="Wei J.T."/>
            <person name="Ye R.Z."/>
            <person name="Que T.C."/>
            <person name="Du C.H."/>
            <person name="Zhou Y.H."/>
            <person name="Cheng J.X."/>
            <person name="Dai P.F."/>
            <person name="Guo W.B."/>
            <person name="Han X.H."/>
            <person name="Huang E.J."/>
            <person name="Li L.F."/>
            <person name="Wei W."/>
            <person name="Gao Y.C."/>
            <person name="Liu J.Z."/>
            <person name="Shao H.Z."/>
            <person name="Wang X."/>
            <person name="Wang C.C."/>
            <person name="Yang T.C."/>
            <person name="Huo Q.B."/>
            <person name="Li W."/>
            <person name="Chen H.Y."/>
            <person name="Chen S.E."/>
            <person name="Zhou L.G."/>
            <person name="Ni X.B."/>
            <person name="Tian J.H."/>
            <person name="Sheng Y."/>
            <person name="Liu T."/>
            <person name="Pan Y.S."/>
            <person name="Xia L.Y."/>
            <person name="Li J."/>
            <person name="Zhao F."/>
            <person name="Cao W.C."/>
        </authorList>
    </citation>
    <scope>NUCLEOTIDE SEQUENCE [LARGE SCALE GENOMIC DNA]</scope>
    <source>
        <strain evidence="1">Iper-2018</strain>
    </source>
</reference>
<comment type="caution">
    <text evidence="1">The sequence shown here is derived from an EMBL/GenBank/DDBJ whole genome shotgun (WGS) entry which is preliminary data.</text>
</comment>
<organism evidence="1 2">
    <name type="scientific">Ixodes persulcatus</name>
    <name type="common">Taiga tick</name>
    <dbReference type="NCBI Taxonomy" id="34615"/>
    <lineage>
        <taxon>Eukaryota</taxon>
        <taxon>Metazoa</taxon>
        <taxon>Ecdysozoa</taxon>
        <taxon>Arthropoda</taxon>
        <taxon>Chelicerata</taxon>
        <taxon>Arachnida</taxon>
        <taxon>Acari</taxon>
        <taxon>Parasitiformes</taxon>
        <taxon>Ixodida</taxon>
        <taxon>Ixodoidea</taxon>
        <taxon>Ixodidae</taxon>
        <taxon>Ixodinae</taxon>
        <taxon>Ixodes</taxon>
    </lineage>
</organism>
<evidence type="ECO:0000313" key="1">
    <source>
        <dbReference type="EMBL" id="KAG0419842.1"/>
    </source>
</evidence>
<proteinExistence type="predicted"/>
<gene>
    <name evidence="1" type="ORF">HPB47_003836</name>
</gene>
<keyword evidence="2" id="KW-1185">Reference proteome</keyword>
<accession>A0AC60PHC7</accession>
<dbReference type="EMBL" id="JABSTQ010010571">
    <property type="protein sequence ID" value="KAG0419842.1"/>
    <property type="molecule type" value="Genomic_DNA"/>
</dbReference>
<evidence type="ECO:0000313" key="2">
    <source>
        <dbReference type="Proteomes" id="UP000805193"/>
    </source>
</evidence>